<evidence type="ECO:0000256" key="1">
    <source>
        <dbReference type="SAM" id="MobiDB-lite"/>
    </source>
</evidence>
<dbReference type="AlphaFoldDB" id="A0AA39DBW7"/>
<feature type="compositionally biased region" description="Basic residues" evidence="1">
    <location>
        <begin position="101"/>
        <end position="122"/>
    </location>
</feature>
<proteinExistence type="predicted"/>
<feature type="region of interest" description="Disordered" evidence="1">
    <location>
        <begin position="82"/>
        <end position="133"/>
    </location>
</feature>
<evidence type="ECO:0000313" key="3">
    <source>
        <dbReference type="Proteomes" id="UP001168098"/>
    </source>
</evidence>
<protein>
    <submittedName>
        <fullName evidence="2">Uncharacterized protein</fullName>
    </submittedName>
</protein>
<dbReference type="PANTHER" id="PTHR48151:SF3">
    <property type="entry name" value="SH3 DOMAIN-CONTAINING PROTEIN"/>
    <property type="match status" value="1"/>
</dbReference>
<gene>
    <name evidence="2" type="ORF">PVL29_022862</name>
</gene>
<dbReference type="PANTHER" id="PTHR48151">
    <property type="entry name" value="SH3 DOMAIN-CONTAINING PROTEIN"/>
    <property type="match status" value="1"/>
</dbReference>
<dbReference type="InterPro" id="IPR053296">
    <property type="entry name" value="TSET_member_tstB"/>
</dbReference>
<comment type="caution">
    <text evidence="2">The sequence shown here is derived from an EMBL/GenBank/DDBJ whole genome shotgun (WGS) entry which is preliminary data.</text>
</comment>
<sequence>MSRLTLIDRVSTSDPKSALALQRSIQVVVWFHGENSTSPFGIALMMLDVDKMVAAKGSHDPTLASVDFSMMDYLSGIVRKSQSEGLPKYQEPTQPKEPVKPKHKAKPNRARFKSKAHKKKFPGNKVGTNRVEDASSMRVDIDNQVGIMH</sequence>
<evidence type="ECO:0000313" key="2">
    <source>
        <dbReference type="EMBL" id="KAJ9678099.1"/>
    </source>
</evidence>
<dbReference type="EMBL" id="JARBHA010000017">
    <property type="protein sequence ID" value="KAJ9678099.1"/>
    <property type="molecule type" value="Genomic_DNA"/>
</dbReference>
<organism evidence="2 3">
    <name type="scientific">Vitis rotundifolia</name>
    <name type="common">Muscadine grape</name>
    <dbReference type="NCBI Taxonomy" id="103349"/>
    <lineage>
        <taxon>Eukaryota</taxon>
        <taxon>Viridiplantae</taxon>
        <taxon>Streptophyta</taxon>
        <taxon>Embryophyta</taxon>
        <taxon>Tracheophyta</taxon>
        <taxon>Spermatophyta</taxon>
        <taxon>Magnoliopsida</taxon>
        <taxon>eudicotyledons</taxon>
        <taxon>Gunneridae</taxon>
        <taxon>Pentapetalae</taxon>
        <taxon>rosids</taxon>
        <taxon>Vitales</taxon>
        <taxon>Vitaceae</taxon>
        <taxon>Viteae</taxon>
        <taxon>Vitis</taxon>
    </lineage>
</organism>
<dbReference type="Proteomes" id="UP001168098">
    <property type="component" value="Unassembled WGS sequence"/>
</dbReference>
<keyword evidence="3" id="KW-1185">Reference proteome</keyword>
<reference evidence="2 3" key="1">
    <citation type="journal article" date="2023" name="BMC Biotechnol.">
        <title>Vitis rotundifolia cv Carlos genome sequencing.</title>
        <authorList>
            <person name="Huff M."/>
            <person name="Hulse-Kemp A."/>
            <person name="Scheffler B."/>
            <person name="Youngblood R."/>
            <person name="Simpson S."/>
            <person name="Babiker E."/>
            <person name="Staton M."/>
        </authorList>
    </citation>
    <scope>NUCLEOTIDE SEQUENCE [LARGE SCALE GENOMIC DNA]</scope>
    <source>
        <tissue evidence="2">Leaf</tissue>
    </source>
</reference>
<accession>A0AA39DBW7</accession>
<name>A0AA39DBW7_VITRO</name>